<evidence type="ECO:0000259" key="4">
    <source>
        <dbReference type="Pfam" id="PF00703"/>
    </source>
</evidence>
<dbReference type="PANTHER" id="PTHR42732">
    <property type="entry name" value="BETA-GALACTOSIDASE"/>
    <property type="match status" value="1"/>
</dbReference>
<dbReference type="Gene3D" id="2.60.40.10">
    <property type="entry name" value="Immunoglobulins"/>
    <property type="match status" value="3"/>
</dbReference>
<evidence type="ECO:0000313" key="9">
    <source>
        <dbReference type="EMBL" id="OIR08108.1"/>
    </source>
</evidence>
<dbReference type="SUPFAM" id="SSF49303">
    <property type="entry name" value="beta-Galactosidase/glucuronidase domain"/>
    <property type="match status" value="1"/>
</dbReference>
<feature type="domain" description="Glycoside hydrolase family 2 catalytic" evidence="5">
    <location>
        <begin position="324"/>
        <end position="530"/>
    </location>
</feature>
<gene>
    <name evidence="9" type="ORF">GALL_96070</name>
</gene>
<dbReference type="AlphaFoldDB" id="A0A1J5T2N2"/>
<dbReference type="EMBL" id="MLJW01000033">
    <property type="protein sequence ID" value="OIR08108.1"/>
    <property type="molecule type" value="Genomic_DNA"/>
</dbReference>
<dbReference type="InterPro" id="IPR040605">
    <property type="entry name" value="Glyco_hydro2_dom5"/>
</dbReference>
<dbReference type="PANTHER" id="PTHR42732:SF1">
    <property type="entry name" value="BETA-MANNOSIDASE"/>
    <property type="match status" value="1"/>
</dbReference>
<evidence type="ECO:0000256" key="3">
    <source>
        <dbReference type="ARBA" id="ARBA00023295"/>
    </source>
</evidence>
<dbReference type="InterPro" id="IPR006104">
    <property type="entry name" value="Glyco_hydro_2_N"/>
</dbReference>
<dbReference type="InterPro" id="IPR051913">
    <property type="entry name" value="GH2_Domain-Containing"/>
</dbReference>
<evidence type="ECO:0000256" key="2">
    <source>
        <dbReference type="ARBA" id="ARBA00022801"/>
    </source>
</evidence>
<feature type="domain" description="DUF4982" evidence="7">
    <location>
        <begin position="645"/>
        <end position="702"/>
    </location>
</feature>
<dbReference type="Pfam" id="PF02837">
    <property type="entry name" value="Glyco_hydro_2_N"/>
    <property type="match status" value="1"/>
</dbReference>
<dbReference type="InterPro" id="IPR036156">
    <property type="entry name" value="Beta-gal/glucu_dom_sf"/>
</dbReference>
<evidence type="ECO:0000259" key="7">
    <source>
        <dbReference type="Pfam" id="PF16355"/>
    </source>
</evidence>
<feature type="domain" description="Glycoside hydrolase family 2" evidence="8">
    <location>
        <begin position="717"/>
        <end position="820"/>
    </location>
</feature>
<dbReference type="PROSITE" id="PS00608">
    <property type="entry name" value="GLYCOSYL_HYDROL_F2_2"/>
    <property type="match status" value="1"/>
</dbReference>
<dbReference type="InterPro" id="IPR006101">
    <property type="entry name" value="Glyco_hydro_2"/>
</dbReference>
<sequence>MTERDGHELRGNYVDRFAMCRAPRIPRQGLRLTALLAVACCASALGATLRPIEAGWRFHLGDETGAQAPAFNDRTWRVVDLPHDWSIEGAPSPDAPSLGGGGFYPTGIGWYRLHFDAPASWAGHCVWVEFDGAYRDSEVWLNGSLLGRRPSGFASFRYDISRLIRAGGKNVLAVRVDNSAQPNSRYYTGSGLYRHVRLRVAAPLHVAPDGVVVSTKSLTQDDATVELKATIQNDGPAVGAAEVDTMIVDPSGRVVASAHATRSLASHGTAEADLTLHIPHPLAWSPRSPSLYHALVRVLTDGCETDASEVTFGVRTLRVSARRGLLLNGTPIKLYGGNMHDDNGLLGAAAFDRAEARRARLLKAAGFNAVRTAHNPPAPAFLDACDRLGLLVVEEAFDGWRKKKVAYDYSRDFDAWWRRDLDAMIRRDRNHPSVVMWSVGNEPYERASAAGAALAHELADEARRMDPTRPVTAGINGVGAKQHWRSLDPLFSAFDIAGYNYELARHSTDRKRVPTRVIVSTESYQTAAFASWQAVHDDPGVVGDFVWSAMDYLGEAGIGQVYPPGQKPLPHWVGSHYPWHGAGCGDIDLTGFRRPLSHYRAIVWDRGERLYAAVEVPTPDGRPWQPTLWAAPPLRADWTWPGYEGRRLNLDVYSRFSSVRVYLNGDLVGEKPTGLAQQFKAVFSIPYAPGTLRIVGIQNGREEQTFVLQTSGPASDLRLDCRRTSLAADGQDLAFVHVAVTDAEHRTVQAADEPVTYTLTGPGSFAAIGNADLTASGTTLDNPRAVYQGRALVVVRTERGRPGRLVLTATAPGLHPASIELDSHP</sequence>
<dbReference type="Pfam" id="PF02836">
    <property type="entry name" value="Glyco_hydro_2_C"/>
    <property type="match status" value="1"/>
</dbReference>
<comment type="caution">
    <text evidence="9">The sequence shown here is derived from an EMBL/GenBank/DDBJ whole genome shotgun (WGS) entry which is preliminary data.</text>
</comment>
<organism evidence="9">
    <name type="scientific">mine drainage metagenome</name>
    <dbReference type="NCBI Taxonomy" id="410659"/>
    <lineage>
        <taxon>unclassified sequences</taxon>
        <taxon>metagenomes</taxon>
        <taxon>ecological metagenomes</taxon>
    </lineage>
</organism>
<dbReference type="GO" id="GO:0005975">
    <property type="term" value="P:carbohydrate metabolic process"/>
    <property type="evidence" value="ECO:0007669"/>
    <property type="project" value="InterPro"/>
</dbReference>
<keyword evidence="2 9" id="KW-0378">Hydrolase</keyword>
<keyword evidence="3 9" id="KW-0326">Glycosidase</keyword>
<dbReference type="Pfam" id="PF18565">
    <property type="entry name" value="Glyco_hydro2_C5"/>
    <property type="match status" value="1"/>
</dbReference>
<dbReference type="SUPFAM" id="SSF49785">
    <property type="entry name" value="Galactose-binding domain-like"/>
    <property type="match status" value="1"/>
</dbReference>
<dbReference type="GO" id="GO:0004565">
    <property type="term" value="F:beta-galactosidase activity"/>
    <property type="evidence" value="ECO:0007669"/>
    <property type="project" value="UniProtKB-EC"/>
</dbReference>
<name>A0A1J5T2N2_9ZZZZ</name>
<reference evidence="9" key="1">
    <citation type="submission" date="2016-10" db="EMBL/GenBank/DDBJ databases">
        <title>Sequence of Gallionella enrichment culture.</title>
        <authorList>
            <person name="Poehlein A."/>
            <person name="Muehling M."/>
            <person name="Daniel R."/>
        </authorList>
    </citation>
    <scope>NUCLEOTIDE SEQUENCE</scope>
</reference>
<evidence type="ECO:0000259" key="5">
    <source>
        <dbReference type="Pfam" id="PF02836"/>
    </source>
</evidence>
<proteinExistence type="inferred from homology"/>
<dbReference type="SUPFAM" id="SSF51445">
    <property type="entry name" value="(Trans)glycosidases"/>
    <property type="match status" value="1"/>
</dbReference>
<dbReference type="Gene3D" id="3.20.20.80">
    <property type="entry name" value="Glycosidases"/>
    <property type="match status" value="1"/>
</dbReference>
<dbReference type="PRINTS" id="PR00132">
    <property type="entry name" value="GLHYDRLASE2"/>
</dbReference>
<feature type="domain" description="Glycoside hydrolase family 2 immunoglobulin-like beta-sandwich" evidence="4">
    <location>
        <begin position="215"/>
        <end position="315"/>
    </location>
</feature>
<evidence type="ECO:0000256" key="1">
    <source>
        <dbReference type="ARBA" id="ARBA00007401"/>
    </source>
</evidence>
<dbReference type="InterPro" id="IPR032311">
    <property type="entry name" value="DUF4982"/>
</dbReference>
<comment type="similarity">
    <text evidence="1">Belongs to the glycosyl hydrolase 2 family.</text>
</comment>
<dbReference type="InterPro" id="IPR006103">
    <property type="entry name" value="Glyco_hydro_2_cat"/>
</dbReference>
<dbReference type="InterPro" id="IPR023232">
    <property type="entry name" value="Glyco_hydro_2_AS"/>
</dbReference>
<dbReference type="InterPro" id="IPR006102">
    <property type="entry name" value="Ig-like_GH2"/>
</dbReference>
<feature type="domain" description="Glycosyl hydrolases family 2 sugar binding" evidence="6">
    <location>
        <begin position="107"/>
        <end position="198"/>
    </location>
</feature>
<dbReference type="Pfam" id="PF00703">
    <property type="entry name" value="Glyco_hydro_2"/>
    <property type="match status" value="1"/>
</dbReference>
<dbReference type="InterPro" id="IPR017853">
    <property type="entry name" value="GH"/>
</dbReference>
<dbReference type="InterPro" id="IPR008979">
    <property type="entry name" value="Galactose-bd-like_sf"/>
</dbReference>
<dbReference type="InterPro" id="IPR013783">
    <property type="entry name" value="Ig-like_fold"/>
</dbReference>
<protein>
    <submittedName>
        <fullName evidence="9">Beta-galactosidase BoGH2A</fullName>
        <ecNumber evidence="9">3.2.1.23</ecNumber>
    </submittedName>
</protein>
<dbReference type="Gene3D" id="2.60.120.260">
    <property type="entry name" value="Galactose-binding domain-like"/>
    <property type="match status" value="1"/>
</dbReference>
<evidence type="ECO:0000259" key="8">
    <source>
        <dbReference type="Pfam" id="PF18565"/>
    </source>
</evidence>
<evidence type="ECO:0000259" key="6">
    <source>
        <dbReference type="Pfam" id="PF02837"/>
    </source>
</evidence>
<dbReference type="EC" id="3.2.1.23" evidence="9"/>
<accession>A0A1J5T2N2</accession>
<dbReference type="Pfam" id="PF16355">
    <property type="entry name" value="DUF4982"/>
    <property type="match status" value="1"/>
</dbReference>